<proteinExistence type="predicted"/>
<dbReference type="Gene3D" id="3.40.50.2000">
    <property type="entry name" value="Glycogen Phosphorylase B"/>
    <property type="match status" value="2"/>
</dbReference>
<comment type="caution">
    <text evidence="2">The sequence shown here is derived from an EMBL/GenBank/DDBJ whole genome shotgun (WGS) entry which is preliminary data.</text>
</comment>
<dbReference type="NCBIfam" id="TIGR03568">
    <property type="entry name" value="NeuC_NnaA"/>
    <property type="match status" value="1"/>
</dbReference>
<dbReference type="SUPFAM" id="SSF53756">
    <property type="entry name" value="UDP-Glycosyltransferase/glycogen phosphorylase"/>
    <property type="match status" value="1"/>
</dbReference>
<organism evidence="2 3">
    <name type="scientific">Gilvimarinus japonicus</name>
    <dbReference type="NCBI Taxonomy" id="1796469"/>
    <lineage>
        <taxon>Bacteria</taxon>
        <taxon>Pseudomonadati</taxon>
        <taxon>Pseudomonadota</taxon>
        <taxon>Gammaproteobacteria</taxon>
        <taxon>Cellvibrionales</taxon>
        <taxon>Cellvibrionaceae</taxon>
        <taxon>Gilvimarinus</taxon>
    </lineage>
</organism>
<dbReference type="PANTHER" id="PTHR43174:SF3">
    <property type="entry name" value="UDP-N-ACETYLGLUCOSAMINE 2-EPIMERASE"/>
    <property type="match status" value="1"/>
</dbReference>
<gene>
    <name evidence="2" type="primary">neuC</name>
    <name evidence="2" type="ORF">ACFOEB_07955</name>
</gene>
<evidence type="ECO:0000259" key="1">
    <source>
        <dbReference type="Pfam" id="PF02350"/>
    </source>
</evidence>
<accession>A0ABV7HN01</accession>
<protein>
    <submittedName>
        <fullName evidence="2">UDP-N-acetylglucosamine 2-epimerase</fullName>
        <ecNumber evidence="2">3.2.1.183</ecNumber>
    </submittedName>
</protein>
<dbReference type="RefSeq" id="WP_339615341.1">
    <property type="nucleotide sequence ID" value="NZ_AP031500.1"/>
</dbReference>
<evidence type="ECO:0000313" key="3">
    <source>
        <dbReference type="Proteomes" id="UP001595548"/>
    </source>
</evidence>
<dbReference type="CDD" id="cd03786">
    <property type="entry name" value="GTB_UDP-GlcNAc_2-Epimerase"/>
    <property type="match status" value="1"/>
</dbReference>
<keyword evidence="3" id="KW-1185">Reference proteome</keyword>
<evidence type="ECO:0000313" key="2">
    <source>
        <dbReference type="EMBL" id="MFC3155132.1"/>
    </source>
</evidence>
<dbReference type="InterPro" id="IPR003331">
    <property type="entry name" value="UDP_GlcNAc_Epimerase_2_dom"/>
</dbReference>
<name>A0ABV7HN01_9GAMM</name>
<sequence length="376" mass="42512">MKRKILFLTGTRADFGKMRSLVDALCESGQFDVHLFVTGMHMLSRYGLTSREIEHRGYRNIYKFINQNYTDTMDAVLGKTIIGLSDYVKEIQPDMLVVHGDRVETLAGASVGCLNNILVAHVEGGEVSGTVDEILRHSVSKLSHLHFVCNERAQNRLMQLGENKNSIYVIGSPDVDAIFSDKLPTQEAVAERYNIPFKRYAILLYHPVTTEADQVERQIDQLLQAAQKCGDNFVVIYPNNDAGSGKIIERYRELEAHSERFRVYPSMRFDYFLSLLRGADYMLGNSSSALMEAPYFGVPAVNVGTRQASRASLRSVINVGNDKRDILTGVERVRQLKVEPEQHFGEGGSDKKFLGILQQADFWRTEKQKTFIDMDL</sequence>
<keyword evidence="2" id="KW-0378">Hydrolase</keyword>
<dbReference type="PANTHER" id="PTHR43174">
    <property type="entry name" value="UDP-N-ACETYLGLUCOSAMINE 2-EPIMERASE"/>
    <property type="match status" value="1"/>
</dbReference>
<dbReference type="EC" id="3.2.1.183" evidence="2"/>
<dbReference type="InterPro" id="IPR020004">
    <property type="entry name" value="UDP-GlcNAc_Epase"/>
</dbReference>
<keyword evidence="2" id="KW-0326">Glycosidase</keyword>
<dbReference type="GO" id="GO:0016798">
    <property type="term" value="F:hydrolase activity, acting on glycosyl bonds"/>
    <property type="evidence" value="ECO:0007669"/>
    <property type="project" value="UniProtKB-KW"/>
</dbReference>
<reference evidence="3" key="1">
    <citation type="journal article" date="2019" name="Int. J. Syst. Evol. Microbiol.">
        <title>The Global Catalogue of Microorganisms (GCM) 10K type strain sequencing project: providing services to taxonomists for standard genome sequencing and annotation.</title>
        <authorList>
            <consortium name="The Broad Institute Genomics Platform"/>
            <consortium name="The Broad Institute Genome Sequencing Center for Infectious Disease"/>
            <person name="Wu L."/>
            <person name="Ma J."/>
        </authorList>
    </citation>
    <scope>NUCLEOTIDE SEQUENCE [LARGE SCALE GENOMIC DNA]</scope>
    <source>
        <strain evidence="3">KCTC 52141</strain>
    </source>
</reference>
<dbReference type="EMBL" id="JBHRTL010000006">
    <property type="protein sequence ID" value="MFC3155132.1"/>
    <property type="molecule type" value="Genomic_DNA"/>
</dbReference>
<dbReference type="Proteomes" id="UP001595548">
    <property type="component" value="Unassembled WGS sequence"/>
</dbReference>
<feature type="domain" description="UDP-N-acetylglucosamine 2-epimerase" evidence="1">
    <location>
        <begin position="25"/>
        <end position="357"/>
    </location>
</feature>
<dbReference type="InterPro" id="IPR029767">
    <property type="entry name" value="WecB-like"/>
</dbReference>
<dbReference type="Pfam" id="PF02350">
    <property type="entry name" value="Epimerase_2"/>
    <property type="match status" value="1"/>
</dbReference>